<keyword evidence="1" id="KW-0472">Membrane</keyword>
<sequence length="163" mass="16363">MTVSQASTSSGGSDDGYTLPETLQRLSKSPQGFILGAILAPLIRGLENIVLRLLETLTFVFQGSAPGLIGTYGLADIPLYIGTQLVNVGSIIGGSAAGGTGILGLINRLVEAGLAFATAGGPLAPIIVAGELVVVVYVIVVVARRIILVIADAVPGLAGVLGT</sequence>
<reference evidence="3" key="1">
    <citation type="submission" date="2016-10" db="EMBL/GenBank/DDBJ databases">
        <authorList>
            <person name="Varghese N."/>
            <person name="Submissions S."/>
        </authorList>
    </citation>
    <scope>NUCLEOTIDE SEQUENCE [LARGE SCALE GENOMIC DNA]</scope>
    <source>
        <strain evidence="3">RD 26</strain>
    </source>
</reference>
<accession>A0A1I6FMK9</accession>
<gene>
    <name evidence="2" type="ORF">SAMN04487937_1011</name>
</gene>
<evidence type="ECO:0000313" key="2">
    <source>
        <dbReference type="EMBL" id="SFR31170.1"/>
    </source>
</evidence>
<feature type="transmembrane region" description="Helical" evidence="1">
    <location>
        <begin position="123"/>
        <end position="143"/>
    </location>
</feature>
<proteinExistence type="predicted"/>
<name>A0A1I6FMK9_HALSD</name>
<keyword evidence="1" id="KW-1133">Transmembrane helix</keyword>
<evidence type="ECO:0000256" key="1">
    <source>
        <dbReference type="SAM" id="Phobius"/>
    </source>
</evidence>
<keyword evidence="3" id="KW-1185">Reference proteome</keyword>
<dbReference type="Proteomes" id="UP000198932">
    <property type="component" value="Unassembled WGS sequence"/>
</dbReference>
<organism evidence="2 3">
    <name type="scientific">Halorubrum sodomense</name>
    <dbReference type="NCBI Taxonomy" id="35743"/>
    <lineage>
        <taxon>Archaea</taxon>
        <taxon>Methanobacteriati</taxon>
        <taxon>Methanobacteriota</taxon>
        <taxon>Stenosarchaea group</taxon>
        <taxon>Halobacteria</taxon>
        <taxon>Halobacteriales</taxon>
        <taxon>Haloferacaceae</taxon>
        <taxon>Halorubrum</taxon>
    </lineage>
</organism>
<evidence type="ECO:0000313" key="3">
    <source>
        <dbReference type="Proteomes" id="UP000198932"/>
    </source>
</evidence>
<dbReference type="STRING" id="35743.SAMN04487937_1011"/>
<dbReference type="AlphaFoldDB" id="A0A1I6FMK9"/>
<protein>
    <submittedName>
        <fullName evidence="2">Uncharacterized protein</fullName>
    </submittedName>
</protein>
<keyword evidence="1" id="KW-0812">Transmembrane</keyword>
<dbReference type="EMBL" id="FOYN01000001">
    <property type="protein sequence ID" value="SFR31170.1"/>
    <property type="molecule type" value="Genomic_DNA"/>
</dbReference>